<gene>
    <name evidence="2" type="ORF">BAUCODRAFT_65578</name>
</gene>
<proteinExistence type="predicted"/>
<dbReference type="Proteomes" id="UP000011761">
    <property type="component" value="Unassembled WGS sequence"/>
</dbReference>
<dbReference type="HOGENOM" id="CLU_162820_0_0_1"/>
<dbReference type="OrthoDB" id="5355526at2759"/>
<reference evidence="2 3" key="1">
    <citation type="journal article" date="2012" name="PLoS Pathog.">
        <title>Diverse lifestyles and strategies of plant pathogenesis encoded in the genomes of eighteen Dothideomycetes fungi.</title>
        <authorList>
            <person name="Ohm R.A."/>
            <person name="Feau N."/>
            <person name="Henrissat B."/>
            <person name="Schoch C.L."/>
            <person name="Horwitz B.A."/>
            <person name="Barry K.W."/>
            <person name="Condon B.J."/>
            <person name="Copeland A.C."/>
            <person name="Dhillon B."/>
            <person name="Glaser F."/>
            <person name="Hesse C.N."/>
            <person name="Kosti I."/>
            <person name="LaButti K."/>
            <person name="Lindquist E.A."/>
            <person name="Lucas S."/>
            <person name="Salamov A.A."/>
            <person name="Bradshaw R.E."/>
            <person name="Ciuffetti L."/>
            <person name="Hamelin R.C."/>
            <person name="Kema G.H.J."/>
            <person name="Lawrence C."/>
            <person name="Scott J.A."/>
            <person name="Spatafora J.W."/>
            <person name="Turgeon B.G."/>
            <person name="de Wit P.J.G.M."/>
            <person name="Zhong S."/>
            <person name="Goodwin S.B."/>
            <person name="Grigoriev I.V."/>
        </authorList>
    </citation>
    <scope>NUCLEOTIDE SEQUENCE [LARGE SCALE GENOMIC DNA]</scope>
    <source>
        <strain evidence="2 3">UAMH 10762</strain>
    </source>
</reference>
<dbReference type="GeneID" id="19116217"/>
<accession>M2NHZ4</accession>
<evidence type="ECO:0000313" key="2">
    <source>
        <dbReference type="EMBL" id="EMC98700.1"/>
    </source>
</evidence>
<evidence type="ECO:0000313" key="3">
    <source>
        <dbReference type="Proteomes" id="UP000011761"/>
    </source>
</evidence>
<dbReference type="eggNOG" id="ENOG502SCZR">
    <property type="taxonomic scope" value="Eukaryota"/>
</dbReference>
<feature type="region of interest" description="Disordered" evidence="1">
    <location>
        <begin position="54"/>
        <end position="78"/>
    </location>
</feature>
<organism evidence="2 3">
    <name type="scientific">Baudoinia panamericana (strain UAMH 10762)</name>
    <name type="common">Angels' share fungus</name>
    <name type="synonym">Baudoinia compniacensis (strain UAMH 10762)</name>
    <dbReference type="NCBI Taxonomy" id="717646"/>
    <lineage>
        <taxon>Eukaryota</taxon>
        <taxon>Fungi</taxon>
        <taxon>Dikarya</taxon>
        <taxon>Ascomycota</taxon>
        <taxon>Pezizomycotina</taxon>
        <taxon>Dothideomycetes</taxon>
        <taxon>Dothideomycetidae</taxon>
        <taxon>Mycosphaerellales</taxon>
        <taxon>Teratosphaeriaceae</taxon>
        <taxon>Baudoinia</taxon>
    </lineage>
</organism>
<dbReference type="OMA" id="IDRCAAY"/>
<evidence type="ECO:0000256" key="1">
    <source>
        <dbReference type="SAM" id="MobiDB-lite"/>
    </source>
</evidence>
<dbReference type="RefSeq" id="XP_007673754.1">
    <property type="nucleotide sequence ID" value="XM_007675564.1"/>
</dbReference>
<dbReference type="EMBL" id="KB445552">
    <property type="protein sequence ID" value="EMC98700.1"/>
    <property type="molecule type" value="Genomic_DNA"/>
</dbReference>
<sequence>MCIQVVERYSVCRCLYYKHAVDPCAARSQRGHHVQERVVLVGYACSQHSRHRSTPVFHTQQHSQPDSGYASWNARHSK</sequence>
<dbReference type="AlphaFoldDB" id="M2NHZ4"/>
<protein>
    <submittedName>
        <fullName evidence="2">Uncharacterized protein</fullName>
    </submittedName>
</protein>
<dbReference type="KEGG" id="bcom:BAUCODRAFT_65578"/>
<name>M2NHZ4_BAUPA</name>
<keyword evidence="3" id="KW-1185">Reference proteome</keyword>
<feature type="compositionally biased region" description="Polar residues" evidence="1">
    <location>
        <begin position="56"/>
        <end position="66"/>
    </location>
</feature>